<name>A0A1I5TGC6_9GAMM</name>
<evidence type="ECO:0000256" key="1">
    <source>
        <dbReference type="SAM" id="Phobius"/>
    </source>
</evidence>
<gene>
    <name evidence="2" type="ORF">SAMN05216229_10683</name>
</gene>
<keyword evidence="1" id="KW-1133">Transmembrane helix</keyword>
<evidence type="ECO:0000313" key="3">
    <source>
        <dbReference type="Proteomes" id="UP000243084"/>
    </source>
</evidence>
<reference evidence="3" key="1">
    <citation type="submission" date="2016-10" db="EMBL/GenBank/DDBJ databases">
        <authorList>
            <person name="Varghese N."/>
            <person name="Submissions S."/>
        </authorList>
    </citation>
    <scope>NUCLEOTIDE SEQUENCE [LARGE SCALE GENOMIC DNA]</scope>
    <source>
        <strain evidence="3">JCM 18195</strain>
    </source>
</reference>
<dbReference type="Proteomes" id="UP000243084">
    <property type="component" value="Unassembled WGS sequence"/>
</dbReference>
<dbReference type="RefSeq" id="WP_092430533.1">
    <property type="nucleotide sequence ID" value="NZ_FOXM01000006.1"/>
</dbReference>
<keyword evidence="1" id="KW-0472">Membrane</keyword>
<dbReference type="EMBL" id="FOXM01000006">
    <property type="protein sequence ID" value="SFP81727.1"/>
    <property type="molecule type" value="Genomic_DNA"/>
</dbReference>
<evidence type="ECO:0000313" key="2">
    <source>
        <dbReference type="EMBL" id="SFP81727.1"/>
    </source>
</evidence>
<dbReference type="OrthoDB" id="7033674at2"/>
<sequence length="65" mass="7212">MRATRDEDDYDDYPPRVVAAPRRERRLAWEIALGIWLGGMALAVTGGLGWLLYGIFAATTIQFGA</sequence>
<dbReference type="AlphaFoldDB" id="A0A1I5TGC6"/>
<protein>
    <submittedName>
        <fullName evidence="2">Uncharacterized protein</fullName>
    </submittedName>
</protein>
<organism evidence="2 3">
    <name type="scientific">Geopseudomonas sagittaria</name>
    <dbReference type="NCBI Taxonomy" id="1135990"/>
    <lineage>
        <taxon>Bacteria</taxon>
        <taxon>Pseudomonadati</taxon>
        <taxon>Pseudomonadota</taxon>
        <taxon>Gammaproteobacteria</taxon>
        <taxon>Pseudomonadales</taxon>
        <taxon>Pseudomonadaceae</taxon>
        <taxon>Geopseudomonas</taxon>
    </lineage>
</organism>
<keyword evidence="1" id="KW-0812">Transmembrane</keyword>
<keyword evidence="3" id="KW-1185">Reference proteome</keyword>
<feature type="transmembrane region" description="Helical" evidence="1">
    <location>
        <begin position="31"/>
        <end position="56"/>
    </location>
</feature>
<accession>A0A1I5TGC6</accession>
<proteinExistence type="predicted"/>